<evidence type="ECO:0000313" key="2">
    <source>
        <dbReference type="Proteomes" id="UP000572540"/>
    </source>
</evidence>
<name>A0A7Y9W3E4_9BURK</name>
<proteinExistence type="predicted"/>
<dbReference type="Proteomes" id="UP000572540">
    <property type="component" value="Unassembled WGS sequence"/>
</dbReference>
<dbReference type="RefSeq" id="WP_179703328.1">
    <property type="nucleotide sequence ID" value="NZ_JACCAU010000001.1"/>
</dbReference>
<dbReference type="AlphaFoldDB" id="A0A7Y9W3E4"/>
<dbReference type="EMBL" id="JACCAU010000001">
    <property type="protein sequence ID" value="NYH13557.1"/>
    <property type="molecule type" value="Genomic_DNA"/>
</dbReference>
<evidence type="ECO:0000313" key="1">
    <source>
        <dbReference type="EMBL" id="NYH13557.1"/>
    </source>
</evidence>
<comment type="caution">
    <text evidence="1">The sequence shown here is derived from an EMBL/GenBank/DDBJ whole genome shotgun (WGS) entry which is preliminary data.</text>
</comment>
<sequence>MTDFANWLGVEMTIDTARMSELMDVVEHAAAEIPKIYRVNHAPLDAEQRVLGHLRRAADALKTACGFAVDDEATYLSLEALRRQVVARLIDSARTCMALEQALLMAEARGKTLH</sequence>
<reference evidence="1 2" key="1">
    <citation type="submission" date="2020-07" db="EMBL/GenBank/DDBJ databases">
        <title>Exploring microbial biodiversity for novel pathways involved in the catabolism of aromatic compounds derived from lignin.</title>
        <authorList>
            <person name="Elkins J."/>
        </authorList>
    </citation>
    <scope>NUCLEOTIDE SEQUENCE [LARGE SCALE GENOMIC DNA]</scope>
    <source>
        <strain evidence="1 2">H2C3B</strain>
    </source>
</reference>
<organism evidence="1 2">
    <name type="scientific">Paraburkholderia bryophila</name>
    <dbReference type="NCBI Taxonomy" id="420952"/>
    <lineage>
        <taxon>Bacteria</taxon>
        <taxon>Pseudomonadati</taxon>
        <taxon>Pseudomonadota</taxon>
        <taxon>Betaproteobacteria</taxon>
        <taxon>Burkholderiales</taxon>
        <taxon>Burkholderiaceae</taxon>
        <taxon>Paraburkholderia</taxon>
    </lineage>
</organism>
<gene>
    <name evidence="1" type="ORF">GGD41_000785</name>
</gene>
<accession>A0A7Y9W3E4</accession>
<protein>
    <submittedName>
        <fullName evidence="1">Uncharacterized protein</fullName>
    </submittedName>
</protein>